<dbReference type="AlphaFoldDB" id="A0A6A2WYG3"/>
<dbReference type="PANTHER" id="PTHR47723:SF13">
    <property type="entry name" value="PUTATIVE-RELATED"/>
    <property type="match status" value="1"/>
</dbReference>
<reference evidence="2" key="1">
    <citation type="submission" date="2019-09" db="EMBL/GenBank/DDBJ databases">
        <title>Draft genome information of white flower Hibiscus syriacus.</title>
        <authorList>
            <person name="Kim Y.-M."/>
        </authorList>
    </citation>
    <scope>NUCLEOTIDE SEQUENCE [LARGE SCALE GENOMIC DNA]</scope>
    <source>
        <strain evidence="2">YM2019G1</strain>
    </source>
</reference>
<organism evidence="2 3">
    <name type="scientific">Hibiscus syriacus</name>
    <name type="common">Rose of Sharon</name>
    <dbReference type="NCBI Taxonomy" id="106335"/>
    <lineage>
        <taxon>Eukaryota</taxon>
        <taxon>Viridiplantae</taxon>
        <taxon>Streptophyta</taxon>
        <taxon>Embryophyta</taxon>
        <taxon>Tracheophyta</taxon>
        <taxon>Spermatophyta</taxon>
        <taxon>Magnoliopsida</taxon>
        <taxon>eudicotyledons</taxon>
        <taxon>Gunneridae</taxon>
        <taxon>Pentapetalae</taxon>
        <taxon>rosids</taxon>
        <taxon>malvids</taxon>
        <taxon>Malvales</taxon>
        <taxon>Malvaceae</taxon>
        <taxon>Malvoideae</taxon>
        <taxon>Hibiscus</taxon>
    </lineage>
</organism>
<sequence>MWISGFCRKIGRCSVFHAELYAILDGLSIAWDRGAKQLEVNTDNSEVVRLLNSPGQLHDSTIMRRIRFLLQLQWKIEINTRKENSVADALAHFGHTQDLGLMILAHPPNGIQCLLSEDMALAR</sequence>
<dbReference type="CDD" id="cd06222">
    <property type="entry name" value="RNase_H_like"/>
    <property type="match status" value="1"/>
</dbReference>
<name>A0A6A2WYG3_HIBSY</name>
<evidence type="ECO:0000259" key="1">
    <source>
        <dbReference type="Pfam" id="PF13456"/>
    </source>
</evidence>
<dbReference type="SUPFAM" id="SSF53098">
    <property type="entry name" value="Ribonuclease H-like"/>
    <property type="match status" value="1"/>
</dbReference>
<dbReference type="InterPro" id="IPR002156">
    <property type="entry name" value="RNaseH_domain"/>
</dbReference>
<proteinExistence type="predicted"/>
<gene>
    <name evidence="2" type="ORF">F3Y22_tig00112491pilonHSYRG00366</name>
</gene>
<dbReference type="InterPro" id="IPR053151">
    <property type="entry name" value="RNase_H-like"/>
</dbReference>
<accession>A0A6A2WYG3</accession>
<dbReference type="Gene3D" id="3.30.420.10">
    <property type="entry name" value="Ribonuclease H-like superfamily/Ribonuclease H"/>
    <property type="match status" value="1"/>
</dbReference>
<dbReference type="Proteomes" id="UP000436088">
    <property type="component" value="Unassembled WGS sequence"/>
</dbReference>
<feature type="domain" description="RNase H type-1" evidence="1">
    <location>
        <begin position="4"/>
        <end position="93"/>
    </location>
</feature>
<dbReference type="Pfam" id="PF13456">
    <property type="entry name" value="RVT_3"/>
    <property type="match status" value="1"/>
</dbReference>
<comment type="caution">
    <text evidence="2">The sequence shown here is derived from an EMBL/GenBank/DDBJ whole genome shotgun (WGS) entry which is preliminary data.</text>
</comment>
<dbReference type="InterPro" id="IPR044730">
    <property type="entry name" value="RNase_H-like_dom_plant"/>
</dbReference>
<evidence type="ECO:0000313" key="2">
    <source>
        <dbReference type="EMBL" id="KAE8666828.1"/>
    </source>
</evidence>
<dbReference type="PANTHER" id="PTHR47723">
    <property type="entry name" value="OS05G0353850 PROTEIN"/>
    <property type="match status" value="1"/>
</dbReference>
<keyword evidence="3" id="KW-1185">Reference proteome</keyword>
<dbReference type="EMBL" id="VEPZ02001593">
    <property type="protein sequence ID" value="KAE8666828.1"/>
    <property type="molecule type" value="Genomic_DNA"/>
</dbReference>
<evidence type="ECO:0000313" key="3">
    <source>
        <dbReference type="Proteomes" id="UP000436088"/>
    </source>
</evidence>
<dbReference type="InterPro" id="IPR012337">
    <property type="entry name" value="RNaseH-like_sf"/>
</dbReference>
<dbReference type="InterPro" id="IPR036397">
    <property type="entry name" value="RNaseH_sf"/>
</dbReference>
<dbReference type="GO" id="GO:0004523">
    <property type="term" value="F:RNA-DNA hybrid ribonuclease activity"/>
    <property type="evidence" value="ECO:0007669"/>
    <property type="project" value="InterPro"/>
</dbReference>
<protein>
    <recommendedName>
        <fullName evidence="1">RNase H type-1 domain-containing protein</fullName>
    </recommendedName>
</protein>
<dbReference type="GO" id="GO:0003676">
    <property type="term" value="F:nucleic acid binding"/>
    <property type="evidence" value="ECO:0007669"/>
    <property type="project" value="InterPro"/>
</dbReference>